<reference evidence="3" key="1">
    <citation type="journal article" date="2015" name="Nature">
        <title>Complex archaea that bridge the gap between prokaryotes and eukaryotes.</title>
        <authorList>
            <person name="Spang A."/>
            <person name="Saw J.H."/>
            <person name="Jorgensen S.L."/>
            <person name="Zaremba-Niedzwiedzka K."/>
            <person name="Martijn J."/>
            <person name="Lind A.E."/>
            <person name="van Eijk R."/>
            <person name="Schleper C."/>
            <person name="Guy L."/>
            <person name="Ettema T.J."/>
        </authorList>
    </citation>
    <scope>NUCLEOTIDE SEQUENCE</scope>
</reference>
<feature type="domain" description="DNA-directed DNA polymerase family A palm" evidence="2">
    <location>
        <begin position="252"/>
        <end position="438"/>
    </location>
</feature>
<dbReference type="GO" id="GO:0003677">
    <property type="term" value="F:DNA binding"/>
    <property type="evidence" value="ECO:0007669"/>
    <property type="project" value="InterPro"/>
</dbReference>
<dbReference type="SUPFAM" id="SSF53098">
    <property type="entry name" value="Ribonuclease H-like"/>
    <property type="match status" value="1"/>
</dbReference>
<dbReference type="GO" id="GO:0003887">
    <property type="term" value="F:DNA-directed DNA polymerase activity"/>
    <property type="evidence" value="ECO:0007669"/>
    <property type="project" value="InterPro"/>
</dbReference>
<dbReference type="SUPFAM" id="SSF56672">
    <property type="entry name" value="DNA/RNA polymerases"/>
    <property type="match status" value="1"/>
</dbReference>
<dbReference type="Gene3D" id="3.30.70.370">
    <property type="match status" value="1"/>
</dbReference>
<keyword evidence="1" id="KW-0235">DNA replication</keyword>
<dbReference type="Gene3D" id="3.30.420.10">
    <property type="entry name" value="Ribonuclease H-like superfamily/Ribonuclease H"/>
    <property type="match status" value="1"/>
</dbReference>
<dbReference type="GO" id="GO:0006302">
    <property type="term" value="P:double-strand break repair"/>
    <property type="evidence" value="ECO:0007669"/>
    <property type="project" value="TreeGrafter"/>
</dbReference>
<dbReference type="InterPro" id="IPR043502">
    <property type="entry name" value="DNA/RNA_pol_sf"/>
</dbReference>
<gene>
    <name evidence="3" type="ORF">LCGC14_2685700</name>
</gene>
<sequence length="440" mass="49326">PPIISVDTETVSLKDRRCIGIGFALNANEAVYFPTRPVPSKHLRLAWKLLAGPSLKVFHNAIYDLTAVLEYYLGGTAPLAPGLIEFVGPTFVGSKRHPLIADTATMGHVQGLPSVVLQDMSRAYISYDIQSIPDILPKGCTMLDIPQSVTARKCMEDCLATYRLYPQMGADAWWSPDSHTWRFSPNLVSGFDPGAPTSHTVTQAMKDCYQVDIRIMPLLMRMSQRGILLRPDLLKSWYKKLSEDQVFYEGVCEKEGFNPGSPQQVGFTLAARGSFLPFTKSKRQLRTGNDILTGLSDPMAIIVLKHREVTRLKSHYVVPWLGLDEDNVPHPHERAYTHLYLDTSTGRLKSSDRNLQNIPGIMREIFAPDTGTWSSLDDSQIEMRMLAHLSGDPVMLKAYEDGDDIHAATQMRLWPNTALDDKEVRRRVKVFNFEMTFGGG</sequence>
<dbReference type="GO" id="GO:0006261">
    <property type="term" value="P:DNA-templated DNA replication"/>
    <property type="evidence" value="ECO:0007669"/>
    <property type="project" value="InterPro"/>
</dbReference>
<dbReference type="InterPro" id="IPR012337">
    <property type="entry name" value="RNaseH-like_sf"/>
</dbReference>
<dbReference type="PANTHER" id="PTHR10133:SF27">
    <property type="entry name" value="DNA POLYMERASE NU"/>
    <property type="match status" value="1"/>
</dbReference>
<dbReference type="InterPro" id="IPR036397">
    <property type="entry name" value="RNaseH_sf"/>
</dbReference>
<evidence type="ECO:0000313" key="3">
    <source>
        <dbReference type="EMBL" id="KKK94154.1"/>
    </source>
</evidence>
<name>A0A0F9BUQ8_9ZZZZ</name>
<accession>A0A0F9BUQ8</accession>
<dbReference type="Gene3D" id="1.20.1060.10">
    <property type="entry name" value="Taq DNA Polymerase, Chain T, domain 4"/>
    <property type="match status" value="1"/>
</dbReference>
<dbReference type="AlphaFoldDB" id="A0A0F9BUQ8"/>
<proteinExistence type="predicted"/>
<evidence type="ECO:0000256" key="1">
    <source>
        <dbReference type="ARBA" id="ARBA00022705"/>
    </source>
</evidence>
<dbReference type="EMBL" id="LAZR01047468">
    <property type="protein sequence ID" value="KKK94154.1"/>
    <property type="molecule type" value="Genomic_DNA"/>
</dbReference>
<dbReference type="InterPro" id="IPR001098">
    <property type="entry name" value="DNA-dir_DNA_pol_A_palm_dom"/>
</dbReference>
<evidence type="ECO:0000259" key="2">
    <source>
        <dbReference type="Pfam" id="PF00476"/>
    </source>
</evidence>
<comment type="caution">
    <text evidence="3">The sequence shown here is derived from an EMBL/GenBank/DDBJ whole genome shotgun (WGS) entry which is preliminary data.</text>
</comment>
<organism evidence="3">
    <name type="scientific">marine sediment metagenome</name>
    <dbReference type="NCBI Taxonomy" id="412755"/>
    <lineage>
        <taxon>unclassified sequences</taxon>
        <taxon>metagenomes</taxon>
        <taxon>ecological metagenomes</taxon>
    </lineage>
</organism>
<dbReference type="PANTHER" id="PTHR10133">
    <property type="entry name" value="DNA POLYMERASE I"/>
    <property type="match status" value="1"/>
</dbReference>
<feature type="non-terminal residue" evidence="3">
    <location>
        <position position="440"/>
    </location>
</feature>
<feature type="non-terminal residue" evidence="3">
    <location>
        <position position="1"/>
    </location>
</feature>
<dbReference type="InterPro" id="IPR002298">
    <property type="entry name" value="DNA_polymerase_A"/>
</dbReference>
<protein>
    <recommendedName>
        <fullName evidence="2">DNA-directed DNA polymerase family A palm domain-containing protein</fullName>
    </recommendedName>
</protein>
<dbReference type="Gene3D" id="1.10.150.20">
    <property type="entry name" value="5' to 3' exonuclease, C-terminal subdomain"/>
    <property type="match status" value="1"/>
</dbReference>
<dbReference type="Pfam" id="PF00476">
    <property type="entry name" value="DNA_pol_A"/>
    <property type="match status" value="1"/>
</dbReference>